<dbReference type="InterPro" id="IPR029044">
    <property type="entry name" value="Nucleotide-diphossugar_trans"/>
</dbReference>
<dbReference type="Gene3D" id="3.90.550.10">
    <property type="entry name" value="Spore Coat Polysaccharide Biosynthesis Protein SpsA, Chain A"/>
    <property type="match status" value="1"/>
</dbReference>
<keyword evidence="3" id="KW-1185">Reference proteome</keyword>
<sequence length="298" mass="31793">MQLTLVVLAAGMGSRYGGLKQVDPMGPSGETVLDYSVHDAIRAGFDRVLFIIRRDFEAEFRAVVGARFAGRVQVDYVFQALDALPEGHVLPAGRTKPWGTGHAVWCAREALNGPFAVVNADDFYGAGSFERLATFLRAAGAAKAHPPEFAMVGFALANTLSEHGAVSRGVCAVGADGVLQGIEEHTGILATEVGVGSDKKYAPEVTVSMNCWGFTADFLPMLDARWRAFLAINGTAEKTEFYLPFAVNDLLTAGEVSVHVLPTADQWFGVTYREDKPRVQAAIAALVAAGAYPSPLNT</sequence>
<dbReference type="GO" id="GO:0016740">
    <property type="term" value="F:transferase activity"/>
    <property type="evidence" value="ECO:0007669"/>
    <property type="project" value="UniProtKB-KW"/>
</dbReference>
<gene>
    <name evidence="2" type="ORF">FPL22_10020</name>
</gene>
<dbReference type="SUPFAM" id="SSF53448">
    <property type="entry name" value="Nucleotide-diphospho-sugar transferases"/>
    <property type="match status" value="1"/>
</dbReference>
<feature type="domain" description="Nucleotidyl transferase" evidence="1">
    <location>
        <begin position="6"/>
        <end position="141"/>
    </location>
</feature>
<reference evidence="2 3" key="1">
    <citation type="submission" date="2019-07" db="EMBL/GenBank/DDBJ databases">
        <title>Description of 53C-WASEF.</title>
        <authorList>
            <person name="Pitt A."/>
            <person name="Hahn M.W."/>
        </authorList>
    </citation>
    <scope>NUCLEOTIDE SEQUENCE [LARGE SCALE GENOMIC DNA]</scope>
    <source>
        <strain evidence="2 3">53C-WASEF</strain>
    </source>
</reference>
<protein>
    <submittedName>
        <fullName evidence="2">Nucleotidyltransferase</fullName>
    </submittedName>
</protein>
<evidence type="ECO:0000259" key="1">
    <source>
        <dbReference type="Pfam" id="PF00483"/>
    </source>
</evidence>
<dbReference type="EMBL" id="VMBG01000001">
    <property type="protein sequence ID" value="TSJ79598.1"/>
    <property type="molecule type" value="Genomic_DNA"/>
</dbReference>
<keyword evidence="2" id="KW-0808">Transferase</keyword>
<evidence type="ECO:0000313" key="3">
    <source>
        <dbReference type="Proteomes" id="UP000315648"/>
    </source>
</evidence>
<comment type="caution">
    <text evidence="2">The sequence shown here is derived from an EMBL/GenBank/DDBJ whole genome shotgun (WGS) entry which is preliminary data.</text>
</comment>
<dbReference type="Pfam" id="PF00483">
    <property type="entry name" value="NTP_transferase"/>
    <property type="match status" value="1"/>
</dbReference>
<organism evidence="2 3">
    <name type="scientific">Rariglobus hedericola</name>
    <dbReference type="NCBI Taxonomy" id="2597822"/>
    <lineage>
        <taxon>Bacteria</taxon>
        <taxon>Pseudomonadati</taxon>
        <taxon>Verrucomicrobiota</taxon>
        <taxon>Opitutia</taxon>
        <taxon>Opitutales</taxon>
        <taxon>Opitutaceae</taxon>
        <taxon>Rariglobus</taxon>
    </lineage>
</organism>
<name>A0A556QSI2_9BACT</name>
<dbReference type="OrthoDB" id="9779926at2"/>
<dbReference type="Proteomes" id="UP000315648">
    <property type="component" value="Unassembled WGS sequence"/>
</dbReference>
<proteinExistence type="predicted"/>
<dbReference type="AlphaFoldDB" id="A0A556QSI2"/>
<dbReference type="InterPro" id="IPR005835">
    <property type="entry name" value="NTP_transferase_dom"/>
</dbReference>
<dbReference type="RefSeq" id="WP_144230139.1">
    <property type="nucleotide sequence ID" value="NZ_CBCRVV010000012.1"/>
</dbReference>
<evidence type="ECO:0000313" key="2">
    <source>
        <dbReference type="EMBL" id="TSJ79598.1"/>
    </source>
</evidence>
<accession>A0A556QSI2</accession>